<name>A0A803M8B3_CHEQI</name>
<protein>
    <submittedName>
        <fullName evidence="2">Uncharacterized protein</fullName>
    </submittedName>
</protein>
<evidence type="ECO:0000313" key="2">
    <source>
        <dbReference type="EnsemblPlants" id="AUR62025139-RA:cds"/>
    </source>
</evidence>
<evidence type="ECO:0000256" key="1">
    <source>
        <dbReference type="SAM" id="MobiDB-lite"/>
    </source>
</evidence>
<keyword evidence="3" id="KW-1185">Reference proteome</keyword>
<feature type="compositionally biased region" description="Basic and acidic residues" evidence="1">
    <location>
        <begin position="28"/>
        <end position="39"/>
    </location>
</feature>
<accession>A0A803M8B3</accession>
<proteinExistence type="predicted"/>
<dbReference type="AlphaFoldDB" id="A0A803M8B3"/>
<sequence>MVFERHKSRSEQHKTSDSSSMATSSELRNTESHSQDHGADKIYASNFSFGQKVLRSEPEVHTTGSGMVKATDYQTADEIATVKSLLELPQQPPKRSCTEAHLTKIKDGAKDWNPIISGNFAQTDFTVRGHLALDVSKQVGLSFDKPTPVINQQVAASSSPVETFIVSMK</sequence>
<organism evidence="2 3">
    <name type="scientific">Chenopodium quinoa</name>
    <name type="common">Quinoa</name>
    <dbReference type="NCBI Taxonomy" id="63459"/>
    <lineage>
        <taxon>Eukaryota</taxon>
        <taxon>Viridiplantae</taxon>
        <taxon>Streptophyta</taxon>
        <taxon>Embryophyta</taxon>
        <taxon>Tracheophyta</taxon>
        <taxon>Spermatophyta</taxon>
        <taxon>Magnoliopsida</taxon>
        <taxon>eudicotyledons</taxon>
        <taxon>Gunneridae</taxon>
        <taxon>Pentapetalae</taxon>
        <taxon>Caryophyllales</taxon>
        <taxon>Chenopodiaceae</taxon>
        <taxon>Chenopodioideae</taxon>
        <taxon>Atripliceae</taxon>
        <taxon>Chenopodium</taxon>
    </lineage>
</organism>
<evidence type="ECO:0000313" key="3">
    <source>
        <dbReference type="Proteomes" id="UP000596660"/>
    </source>
</evidence>
<reference evidence="2" key="2">
    <citation type="submission" date="2021-03" db="UniProtKB">
        <authorList>
            <consortium name="EnsemblPlants"/>
        </authorList>
    </citation>
    <scope>IDENTIFICATION</scope>
</reference>
<feature type="region of interest" description="Disordered" evidence="1">
    <location>
        <begin position="1"/>
        <end position="39"/>
    </location>
</feature>
<reference evidence="2" key="1">
    <citation type="journal article" date="2017" name="Nature">
        <title>The genome of Chenopodium quinoa.</title>
        <authorList>
            <person name="Jarvis D.E."/>
            <person name="Ho Y.S."/>
            <person name="Lightfoot D.J."/>
            <person name="Schmoeckel S.M."/>
            <person name="Li B."/>
            <person name="Borm T.J.A."/>
            <person name="Ohyanagi H."/>
            <person name="Mineta K."/>
            <person name="Michell C.T."/>
            <person name="Saber N."/>
            <person name="Kharbatia N.M."/>
            <person name="Rupper R.R."/>
            <person name="Sharp A.R."/>
            <person name="Dally N."/>
            <person name="Boughton B.A."/>
            <person name="Woo Y.H."/>
            <person name="Gao G."/>
            <person name="Schijlen E.G.W.M."/>
            <person name="Guo X."/>
            <person name="Momin A.A."/>
            <person name="Negrao S."/>
            <person name="Al-Babili S."/>
            <person name="Gehring C."/>
            <person name="Roessner U."/>
            <person name="Jung C."/>
            <person name="Murphy K."/>
            <person name="Arold S.T."/>
            <person name="Gojobori T."/>
            <person name="van der Linden C.G."/>
            <person name="van Loo E.N."/>
            <person name="Jellen E.N."/>
            <person name="Maughan P.J."/>
            <person name="Tester M."/>
        </authorList>
    </citation>
    <scope>NUCLEOTIDE SEQUENCE [LARGE SCALE GENOMIC DNA]</scope>
    <source>
        <strain evidence="2">cv. PI 614886</strain>
    </source>
</reference>
<dbReference type="Proteomes" id="UP000596660">
    <property type="component" value="Unplaced"/>
</dbReference>
<dbReference type="EnsemblPlants" id="AUR62025139-RA">
    <property type="protein sequence ID" value="AUR62025139-RA:cds"/>
    <property type="gene ID" value="AUR62025139"/>
</dbReference>
<dbReference type="Gramene" id="AUR62025139-RA">
    <property type="protein sequence ID" value="AUR62025139-RA:cds"/>
    <property type="gene ID" value="AUR62025139"/>
</dbReference>